<proteinExistence type="predicted"/>
<dbReference type="AlphaFoldDB" id="C5J6U8"/>
<dbReference type="EMBL" id="FM864216">
    <property type="protein sequence ID" value="CAT05211.1"/>
    <property type="molecule type" value="Genomic_DNA"/>
</dbReference>
<dbReference type="HOGENOM" id="CLU_1545930_0_0_14"/>
<organism evidence="1 2">
    <name type="scientific">Mesomycoplasma conjunctivae (strain ATCC 25834 / NCTC 10147 / HRC/581)</name>
    <name type="common">Mycoplasma conjunctivae</name>
    <dbReference type="NCBI Taxonomy" id="572263"/>
    <lineage>
        <taxon>Bacteria</taxon>
        <taxon>Bacillati</taxon>
        <taxon>Mycoplasmatota</taxon>
        <taxon>Mycoplasmoidales</taxon>
        <taxon>Metamycoplasmataceae</taxon>
        <taxon>Mesomycoplasma</taxon>
    </lineage>
</organism>
<accession>C5J6U8</accession>
<evidence type="ECO:0000313" key="2">
    <source>
        <dbReference type="Proteomes" id="UP000001491"/>
    </source>
</evidence>
<dbReference type="KEGG" id="mco:MCJ_005060"/>
<reference evidence="2" key="1">
    <citation type="journal article" date="2009" name="BMC Bioinformatics">
        <title>The Mycoplasma conjunctivae genome sequencing, annotation and analysis.</title>
        <authorList>
            <person name="Calderon-Copete S.P."/>
            <person name="Wigger G."/>
            <person name="Wunderlin C."/>
            <person name="Schmidheini T."/>
            <person name="Frey J."/>
            <person name="Quail M.A."/>
            <person name="Falquet L."/>
        </authorList>
    </citation>
    <scope>NUCLEOTIDE SEQUENCE [LARGE SCALE GENOMIC DNA]</scope>
    <source>
        <strain evidence="2">ATCC 25834 / NCTC 10147 / HRC/581</strain>
    </source>
</reference>
<protein>
    <submittedName>
        <fullName evidence="1">Uncharacterized protein</fullName>
    </submittedName>
</protein>
<name>C5J6U8_MESCH</name>
<dbReference type="Proteomes" id="UP000001491">
    <property type="component" value="Chromosome"/>
</dbReference>
<evidence type="ECO:0000313" key="1">
    <source>
        <dbReference type="EMBL" id="CAT05211.1"/>
    </source>
</evidence>
<keyword evidence="2" id="KW-1185">Reference proteome</keyword>
<sequence>MKKENSFSPQNWDFTINIDELFKTDGWDDPGVERSALDIELEQYARQLEFDAKLDKIQKTKYFSDEELLSLLDTYTIDELLQQAISGATKANPVLINYSAKNSSNVQESQNLNQSKDDFIKPLFKNTKNIFIKSIKSFLQKKIFKINLDSYLDFKNQKIPLYNWKFRHSSSVP</sequence>
<gene>
    <name evidence="1" type="ordered locus">MCJ_005060</name>
</gene>